<keyword evidence="1" id="KW-0472">Membrane</keyword>
<keyword evidence="1" id="KW-1133">Transmembrane helix</keyword>
<sequence>MVGQRSCVEEKMIKKMDALGNCDELDVKAAVMNRVREIHDQQKTMDGEMTNLIGELESFREPGDPVMQMQEKTIPLTSKFRKRLLSGVSAAILLGMIGFGALQLSGLRGLTEHGSQSTIDITQPLDGAITLVNSGGKAVVQTVHNNTPVPTTSPAIEKYLSLLATYKEQVLAHLNAGEMAAYYVNDSEFTKLAKGLGYANQLQFAFGSPVYSKYEDFVKELKWAGDFWPELPSILANGYEFEQAVFKAASPYMSISTEYKEILEQFQKKAKTNKTGQKLFMEKIAVNAIESAEVTYHMGDQRITLSLMQSAFRGYPTQVSILEGQTAEKWSMTGTGKEAVFIAASTEKGEQTWSSRNLLYWYDEASQMIRSLNDEMNKSLTREQWKLIATSFIR</sequence>
<accession>A0A0W1AVB3</accession>
<dbReference type="EMBL" id="LCZJ02000029">
    <property type="protein sequence ID" value="KTD85237.1"/>
    <property type="molecule type" value="Genomic_DNA"/>
</dbReference>
<name>A0A0W1AVB3_9BACL</name>
<organism evidence="2 3">
    <name type="scientific">Paenibacillus etheri</name>
    <dbReference type="NCBI Taxonomy" id="1306852"/>
    <lineage>
        <taxon>Bacteria</taxon>
        <taxon>Bacillati</taxon>
        <taxon>Bacillota</taxon>
        <taxon>Bacilli</taxon>
        <taxon>Bacillales</taxon>
        <taxon>Paenibacillaceae</taxon>
        <taxon>Paenibacillus</taxon>
    </lineage>
</organism>
<proteinExistence type="predicted"/>
<dbReference type="AlphaFoldDB" id="A0A0W1AVB3"/>
<comment type="caution">
    <text evidence="2">The sequence shown here is derived from an EMBL/GenBank/DDBJ whole genome shotgun (WGS) entry which is preliminary data.</text>
</comment>
<evidence type="ECO:0000313" key="2">
    <source>
        <dbReference type="EMBL" id="KTD85237.1"/>
    </source>
</evidence>
<dbReference type="OrthoDB" id="2662982at2"/>
<reference evidence="2 3" key="1">
    <citation type="journal article" date="2015" name="Int. Biodeterior. Biodegradation">
        <title>Physiological and genetic screening methods for the isolation of methyl tert-butyl ether-degrading bacteria for bioremediation purposes.</title>
        <authorList>
            <person name="Guisado I.M."/>
            <person name="Purswani J."/>
            <person name="Gonzalez Lopez J."/>
            <person name="Pozo C."/>
        </authorList>
    </citation>
    <scope>NUCLEOTIDE SEQUENCE [LARGE SCALE GENOMIC DNA]</scope>
    <source>
        <strain evidence="2 3">SH7</strain>
    </source>
</reference>
<evidence type="ECO:0000313" key="3">
    <source>
        <dbReference type="Proteomes" id="UP000054709"/>
    </source>
</evidence>
<feature type="transmembrane region" description="Helical" evidence="1">
    <location>
        <begin position="84"/>
        <end position="102"/>
    </location>
</feature>
<evidence type="ECO:0000256" key="1">
    <source>
        <dbReference type="SAM" id="Phobius"/>
    </source>
</evidence>
<dbReference type="Proteomes" id="UP000054709">
    <property type="component" value="Unassembled WGS sequence"/>
</dbReference>
<evidence type="ECO:0008006" key="4">
    <source>
        <dbReference type="Google" id="ProtNLM"/>
    </source>
</evidence>
<keyword evidence="3" id="KW-1185">Reference proteome</keyword>
<protein>
    <recommendedName>
        <fullName evidence="4">DUF4367 domain-containing protein</fullName>
    </recommendedName>
</protein>
<keyword evidence="1" id="KW-0812">Transmembrane</keyword>
<gene>
    <name evidence="2" type="ORF">UQ64_21600</name>
</gene>
<dbReference type="RefSeq" id="WP_060625023.1">
    <property type="nucleotide sequence ID" value="NZ_LCZJ02000029.1"/>
</dbReference>